<protein>
    <recommendedName>
        <fullName evidence="1">DUF5675 domain-containing protein</fullName>
    </recommendedName>
</protein>
<evidence type="ECO:0000313" key="3">
    <source>
        <dbReference type="Proteomes" id="UP000092584"/>
    </source>
</evidence>
<accession>A0A1B8TT70</accession>
<dbReference type="Pfam" id="PF18925">
    <property type="entry name" value="DUF5675"/>
    <property type="match status" value="1"/>
</dbReference>
<feature type="domain" description="DUF5675" evidence="1">
    <location>
        <begin position="5"/>
        <end position="119"/>
    </location>
</feature>
<gene>
    <name evidence="2" type="ORF">LPB3_11890</name>
</gene>
<sequence>MELILERSYFKEGTNGALFASEKSQNRFVCQTIELPWQNNQRSISCIPEGKYELIARTSVKFKKHFILKDVENRSLILLHPANNAKRELRGCIAPVLHLSGIGKGLYSQRALDKLRFLIDRALENKERIFLTIKSSNYEYCRTL</sequence>
<dbReference type="AlphaFoldDB" id="A0A1B8TT70"/>
<proteinExistence type="predicted"/>
<dbReference type="KEGG" id="pob:LPB03_11880"/>
<dbReference type="STRING" id="1774273.LPB03_11880"/>
<evidence type="ECO:0000313" key="2">
    <source>
        <dbReference type="EMBL" id="OBY62837.1"/>
    </source>
</evidence>
<dbReference type="EMBL" id="LSFM01000023">
    <property type="protein sequence ID" value="OBY62837.1"/>
    <property type="molecule type" value="Genomic_DNA"/>
</dbReference>
<dbReference type="RefSeq" id="WP_065319818.1">
    <property type="nucleotide sequence ID" value="NZ_CP017477.1"/>
</dbReference>
<dbReference type="InterPro" id="IPR043732">
    <property type="entry name" value="DUF5675"/>
</dbReference>
<comment type="caution">
    <text evidence="2">The sequence shown here is derived from an EMBL/GenBank/DDBJ whole genome shotgun (WGS) entry which is preliminary data.</text>
</comment>
<dbReference type="Proteomes" id="UP000092584">
    <property type="component" value="Unassembled WGS sequence"/>
</dbReference>
<evidence type="ECO:0000259" key="1">
    <source>
        <dbReference type="Pfam" id="PF18925"/>
    </source>
</evidence>
<dbReference type="OrthoDB" id="707810at2"/>
<keyword evidence="3" id="KW-1185">Reference proteome</keyword>
<reference evidence="3" key="1">
    <citation type="submission" date="2016-02" db="EMBL/GenBank/DDBJ databases">
        <authorList>
            <person name="Shin S.-K."/>
            <person name="Yi H."/>
            <person name="Kim E."/>
        </authorList>
    </citation>
    <scope>NUCLEOTIDE SEQUENCE [LARGE SCALE GENOMIC DNA]</scope>
    <source>
        <strain evidence="3">LPB0003</strain>
    </source>
</reference>
<name>A0A1B8TT70_9FLAO</name>
<organism evidence="2 3">
    <name type="scientific">Polaribacter vadi</name>
    <dbReference type="NCBI Taxonomy" id="1774273"/>
    <lineage>
        <taxon>Bacteria</taxon>
        <taxon>Pseudomonadati</taxon>
        <taxon>Bacteroidota</taxon>
        <taxon>Flavobacteriia</taxon>
        <taxon>Flavobacteriales</taxon>
        <taxon>Flavobacteriaceae</taxon>
    </lineage>
</organism>